<feature type="domain" description="Novel STAND NTPase 1" evidence="4">
    <location>
        <begin position="181"/>
        <end position="604"/>
    </location>
</feature>
<dbReference type="GO" id="GO:0007165">
    <property type="term" value="P:signal transduction"/>
    <property type="evidence" value="ECO:0007669"/>
    <property type="project" value="InterPro"/>
</dbReference>
<dbReference type="InterPro" id="IPR000157">
    <property type="entry name" value="TIR_dom"/>
</dbReference>
<evidence type="ECO:0000259" key="4">
    <source>
        <dbReference type="Pfam" id="PF20703"/>
    </source>
</evidence>
<dbReference type="InterPro" id="IPR027417">
    <property type="entry name" value="P-loop_NTPase"/>
</dbReference>
<keyword evidence="5" id="KW-0808">Transferase</keyword>
<dbReference type="InterPro" id="IPR049052">
    <property type="entry name" value="nSTAND1"/>
</dbReference>
<dbReference type="GO" id="GO:0120147">
    <property type="term" value="F:formylglycine-generating oxidase activity"/>
    <property type="evidence" value="ECO:0007669"/>
    <property type="project" value="TreeGrafter"/>
</dbReference>
<protein>
    <submittedName>
        <fullName evidence="5">Serine/threonine-protein kinase pkn1</fullName>
        <ecNumber evidence="5">2.7.11.1</ecNumber>
    </submittedName>
</protein>
<feature type="domain" description="Sulfatase-modifying factor enzyme-like" evidence="2">
    <location>
        <begin position="723"/>
        <end position="950"/>
    </location>
</feature>
<dbReference type="Gene3D" id="3.40.50.10140">
    <property type="entry name" value="Toll/interleukin-1 receptor homology (TIR) domain"/>
    <property type="match status" value="1"/>
</dbReference>
<sequence length="983" mass="109329">MGYVTQPMSRIFVSHSSIDNAQAAALRDWLAAEGWNELFLDFDPQHGIAAGEQWEQALYTAAHRCEAVLFLISRAWLASTWCLNELTLARRLNKRLFGLMIEDGVSAQELPSDLTRTWQVVNLATGRDRHMIRTHMPVTGEETEVSFPREGLARLKNGLQKAGLHASYYAWPPEDDPQRPPYRGLRPLEPDDAGIYFGREAATIEAIDTLRGLRAGAAPRLLVVLGASGAGKSSFLRAGLWPRLTRDDTAFFPMPIVRPERAPISGDNGLVASLDAALNASGITISRVEVMDAVARGAPAIKPLLQRLVASRPRDADAAPPAIVIAIDQAEELFAAEAEEEAAAFLRILNELVTSDAPAIIAVFTIRSDNYERLQETPSLAALHQEILSLPPMPRGAYTDVIKGPLRRLDGTPREIKIQESLVDALLSDIEEGGAKDALPLLAFTLERLYDEYHATGQLRLEHYEKLGRVKGSIEAAVERAISASTANPSIPRDRPGRLELLRRGLIPWLAGVDPDTGAPRRRVARLSEIPIEARPLIDRLVDQHLLSTDFTPDGEKTVEPTHEALLRQWGLLQGWLAEDAGLLGVMEVVKRAARDWDANGKRSGWLTHTGDRLKTAEGLRGRPDLAGNFDRTDWDYLTACRKAEHAARRRRRRVQATVTTLLLSIIAGLFAYINREFLEEQLNWYWKMRPYMMANFRPHVLPRGKELALRSGDSFRECAKDCPELIVIPAGSFIMGSPATDEEKYPNEGPQRFIRHAQAFAVSKFHVTFDEWDACANVGGCPPIQDSGFGRGNRPAINMTWPEAQQYVAWLSRMTGQQYRLLSESEWEYAARAGAETRFTWGDDVGENQANCQGCGSEWDNRQTSPVGRFKPNAFGVYDAHGNVFQWMADCYENSLDGIPSNGAPRRTRACDQRVRRGGSWTSRPRDLRVTGRSIIGIDYRNYNGGLRVGRTLQQPPADPTQYRAPPPGLPPEGSHAMRPAR</sequence>
<organism evidence="5 6">
    <name type="scientific">Variibacter gotjawalensis</name>
    <dbReference type="NCBI Taxonomy" id="1333996"/>
    <lineage>
        <taxon>Bacteria</taxon>
        <taxon>Pseudomonadati</taxon>
        <taxon>Pseudomonadota</taxon>
        <taxon>Alphaproteobacteria</taxon>
        <taxon>Hyphomicrobiales</taxon>
        <taxon>Nitrobacteraceae</taxon>
        <taxon>Variibacter</taxon>
    </lineage>
</organism>
<dbReference type="AlphaFoldDB" id="A0A0S3PRE3"/>
<evidence type="ECO:0000256" key="1">
    <source>
        <dbReference type="SAM" id="MobiDB-lite"/>
    </source>
</evidence>
<keyword evidence="6" id="KW-1185">Reference proteome</keyword>
<dbReference type="KEGG" id="vgo:GJW-30_1_01028"/>
<evidence type="ECO:0000313" key="5">
    <source>
        <dbReference type="EMBL" id="BAT58502.1"/>
    </source>
</evidence>
<dbReference type="InterPro" id="IPR035897">
    <property type="entry name" value="Toll_tir_struct_dom_sf"/>
</dbReference>
<reference evidence="5 6" key="1">
    <citation type="submission" date="2015-08" db="EMBL/GenBank/DDBJ databases">
        <title>Investigation of the bacterial diversity of lava forest soil.</title>
        <authorList>
            <person name="Lee J.S."/>
        </authorList>
    </citation>
    <scope>NUCLEOTIDE SEQUENCE [LARGE SCALE GENOMIC DNA]</scope>
    <source>
        <strain evidence="5 6">GJW-30</strain>
    </source>
</reference>
<dbReference type="EMBL" id="AP014946">
    <property type="protein sequence ID" value="BAT58502.1"/>
    <property type="molecule type" value="Genomic_DNA"/>
</dbReference>
<dbReference type="Gene3D" id="3.90.1580.10">
    <property type="entry name" value="paralog of FGE (formylglycine-generating enzyme)"/>
    <property type="match status" value="1"/>
</dbReference>
<name>A0A0S3PRE3_9BRAD</name>
<dbReference type="Pfam" id="PF20703">
    <property type="entry name" value="nSTAND1"/>
    <property type="match status" value="1"/>
</dbReference>
<dbReference type="EC" id="2.7.11.1" evidence="5"/>
<evidence type="ECO:0000259" key="2">
    <source>
        <dbReference type="Pfam" id="PF03781"/>
    </source>
</evidence>
<accession>A0A0S3PRE3</accession>
<dbReference type="GO" id="GO:0004674">
    <property type="term" value="F:protein serine/threonine kinase activity"/>
    <property type="evidence" value="ECO:0007669"/>
    <property type="project" value="UniProtKB-EC"/>
</dbReference>
<evidence type="ECO:0000313" key="6">
    <source>
        <dbReference type="Proteomes" id="UP000236884"/>
    </source>
</evidence>
<dbReference type="InterPro" id="IPR042095">
    <property type="entry name" value="SUMF_sf"/>
</dbReference>
<dbReference type="PANTHER" id="PTHR23150">
    <property type="entry name" value="SULFATASE MODIFYING FACTOR 1, 2"/>
    <property type="match status" value="1"/>
</dbReference>
<feature type="domain" description="TIR" evidence="3">
    <location>
        <begin position="11"/>
        <end position="126"/>
    </location>
</feature>
<dbReference type="InterPro" id="IPR051043">
    <property type="entry name" value="Sulfatase_Mod_Factor_Kinase"/>
</dbReference>
<dbReference type="Pfam" id="PF13676">
    <property type="entry name" value="TIR_2"/>
    <property type="match status" value="1"/>
</dbReference>
<proteinExistence type="predicted"/>
<dbReference type="Proteomes" id="UP000236884">
    <property type="component" value="Chromosome"/>
</dbReference>
<keyword evidence="5" id="KW-0418">Kinase</keyword>
<dbReference type="InterPro" id="IPR016187">
    <property type="entry name" value="CTDL_fold"/>
</dbReference>
<dbReference type="SUPFAM" id="SSF52540">
    <property type="entry name" value="P-loop containing nucleoside triphosphate hydrolases"/>
    <property type="match status" value="1"/>
</dbReference>
<dbReference type="OrthoDB" id="9768004at2"/>
<dbReference type="Pfam" id="PF03781">
    <property type="entry name" value="FGE-sulfatase"/>
    <property type="match status" value="1"/>
</dbReference>
<feature type="region of interest" description="Disordered" evidence="1">
    <location>
        <begin position="948"/>
        <end position="983"/>
    </location>
</feature>
<evidence type="ECO:0000259" key="3">
    <source>
        <dbReference type="Pfam" id="PF13676"/>
    </source>
</evidence>
<dbReference type="SUPFAM" id="SSF56436">
    <property type="entry name" value="C-type lectin-like"/>
    <property type="match status" value="1"/>
</dbReference>
<dbReference type="SUPFAM" id="SSF52200">
    <property type="entry name" value="Toll/Interleukin receptor TIR domain"/>
    <property type="match status" value="1"/>
</dbReference>
<dbReference type="InterPro" id="IPR005532">
    <property type="entry name" value="SUMF_dom"/>
</dbReference>
<gene>
    <name evidence="5" type="primary">pkn1</name>
    <name evidence="5" type="ORF">GJW-30_1_01028</name>
</gene>
<dbReference type="PANTHER" id="PTHR23150:SF35">
    <property type="entry name" value="BLL6746 PROTEIN"/>
    <property type="match status" value="1"/>
</dbReference>